<feature type="compositionally biased region" description="Polar residues" evidence="1">
    <location>
        <begin position="96"/>
        <end position="105"/>
    </location>
</feature>
<feature type="non-terminal residue" evidence="2">
    <location>
        <position position="1"/>
    </location>
</feature>
<accession>A0A0N7KDU8</accession>
<dbReference type="EMBL" id="AP008207">
    <property type="protein sequence ID" value="BAF06336.1"/>
    <property type="molecule type" value="Genomic_DNA"/>
</dbReference>
<dbReference type="Proteomes" id="UP000000763">
    <property type="component" value="Chromosome 1"/>
</dbReference>
<proteinExistence type="predicted"/>
<evidence type="ECO:0000313" key="3">
    <source>
        <dbReference type="Proteomes" id="UP000000763"/>
    </source>
</evidence>
<organism evidence="2 3">
    <name type="scientific">Oryza sativa subsp. japonica</name>
    <name type="common">Rice</name>
    <dbReference type="NCBI Taxonomy" id="39947"/>
    <lineage>
        <taxon>Eukaryota</taxon>
        <taxon>Viridiplantae</taxon>
        <taxon>Streptophyta</taxon>
        <taxon>Embryophyta</taxon>
        <taxon>Tracheophyta</taxon>
        <taxon>Spermatophyta</taxon>
        <taxon>Magnoliopsida</taxon>
        <taxon>Liliopsida</taxon>
        <taxon>Poales</taxon>
        <taxon>Poaceae</taxon>
        <taxon>BOP clade</taxon>
        <taxon>Oryzoideae</taxon>
        <taxon>Oryzeae</taxon>
        <taxon>Oryzinae</taxon>
        <taxon>Oryza</taxon>
        <taxon>Oryza sativa</taxon>
    </lineage>
</organism>
<feature type="compositionally biased region" description="Basic and acidic residues" evidence="1">
    <location>
        <begin position="86"/>
        <end position="95"/>
    </location>
</feature>
<protein>
    <submittedName>
        <fullName evidence="2">Os01g0777400 protein</fullName>
    </submittedName>
</protein>
<evidence type="ECO:0000313" key="2">
    <source>
        <dbReference type="EMBL" id="BAF06336.1"/>
    </source>
</evidence>
<sequence length="124" mass="13820">TYFALYFSRNASALWLCSRHKINRTKFLTDSGEAIACYTCFEPFGTLALRYSDCWFFHGLQVLVVQASEAPNDLRSTAQANPVGENTHDATKRNASESSAFSSTKAAPEGTYKAREIVAYDDLF</sequence>
<gene>
    <name evidence="2" type="ordered locus">Os01g0777400</name>
</gene>
<reference evidence="2 3" key="1">
    <citation type="journal article" date="2005" name="Nature">
        <title>The map-based sequence of the rice genome.</title>
        <authorList>
            <consortium name="International rice genome sequencing project (IRGSP)"/>
            <person name="Matsumoto T."/>
            <person name="Wu J."/>
            <person name="Kanamori H."/>
            <person name="Katayose Y."/>
            <person name="Fujisawa M."/>
            <person name="Namiki N."/>
            <person name="Mizuno H."/>
            <person name="Yamamoto K."/>
            <person name="Antonio B.A."/>
            <person name="Baba T."/>
            <person name="Sakata K."/>
            <person name="Nagamura Y."/>
            <person name="Aoki H."/>
            <person name="Arikawa K."/>
            <person name="Arita K."/>
            <person name="Bito T."/>
            <person name="Chiden Y."/>
            <person name="Fujitsuka N."/>
            <person name="Fukunaka R."/>
            <person name="Hamada M."/>
            <person name="Harada C."/>
            <person name="Hayashi A."/>
            <person name="Hijishita S."/>
            <person name="Honda M."/>
            <person name="Hosokawa S."/>
            <person name="Ichikawa Y."/>
            <person name="Idonuma A."/>
            <person name="Iijima M."/>
            <person name="Ikeda M."/>
            <person name="Ikeno M."/>
            <person name="Ito K."/>
            <person name="Ito S."/>
            <person name="Ito T."/>
            <person name="Ito Y."/>
            <person name="Ito Y."/>
            <person name="Iwabuchi A."/>
            <person name="Kamiya K."/>
            <person name="Karasawa W."/>
            <person name="Kurita K."/>
            <person name="Katagiri S."/>
            <person name="Kikuta A."/>
            <person name="Kobayashi H."/>
            <person name="Kobayashi N."/>
            <person name="Machita K."/>
            <person name="Maehara T."/>
            <person name="Masukawa M."/>
            <person name="Mizubayashi T."/>
            <person name="Mukai Y."/>
            <person name="Nagasaki H."/>
            <person name="Nagata Y."/>
            <person name="Naito S."/>
            <person name="Nakashima M."/>
            <person name="Nakama Y."/>
            <person name="Nakamichi Y."/>
            <person name="Nakamura M."/>
            <person name="Meguro A."/>
            <person name="Negishi M."/>
            <person name="Ohta I."/>
            <person name="Ohta T."/>
            <person name="Okamoto M."/>
            <person name="Ono N."/>
            <person name="Saji S."/>
            <person name="Sakaguchi M."/>
            <person name="Sakai K."/>
            <person name="Shibata M."/>
            <person name="Shimokawa T."/>
            <person name="Song J."/>
            <person name="Takazaki Y."/>
            <person name="Terasawa K."/>
            <person name="Tsugane M."/>
            <person name="Tsuji K."/>
            <person name="Ueda S."/>
            <person name="Waki K."/>
            <person name="Yamagata H."/>
            <person name="Yamamoto M."/>
            <person name="Yamamoto S."/>
            <person name="Yamane H."/>
            <person name="Yoshiki S."/>
            <person name="Yoshihara R."/>
            <person name="Yukawa K."/>
            <person name="Zhong H."/>
            <person name="Yano M."/>
            <person name="Yuan Q."/>
            <person name="Ouyang S."/>
            <person name="Liu J."/>
            <person name="Jones K.M."/>
            <person name="Gansberger K."/>
            <person name="Moffat K."/>
            <person name="Hill J."/>
            <person name="Bera J."/>
            <person name="Fadrosh D."/>
            <person name="Jin S."/>
            <person name="Johri S."/>
            <person name="Kim M."/>
            <person name="Overton L."/>
            <person name="Reardon M."/>
            <person name="Tsitrin T."/>
            <person name="Vuong H."/>
            <person name="Weaver B."/>
            <person name="Ciecko A."/>
            <person name="Tallon L."/>
            <person name="Jackson J."/>
            <person name="Pai G."/>
            <person name="Aken S.V."/>
            <person name="Utterback T."/>
            <person name="Reidmuller S."/>
            <person name="Feldblyum T."/>
            <person name="Hsiao J."/>
            <person name="Zismann V."/>
            <person name="Iobst S."/>
            <person name="de Vazeille A.R."/>
            <person name="Buell C.R."/>
            <person name="Ying K."/>
            <person name="Li Y."/>
            <person name="Lu T."/>
            <person name="Huang Y."/>
            <person name="Zhao Q."/>
            <person name="Feng Q."/>
            <person name="Zhang L."/>
            <person name="Zhu J."/>
            <person name="Weng Q."/>
            <person name="Mu J."/>
            <person name="Lu Y."/>
            <person name="Fan D."/>
            <person name="Liu Y."/>
            <person name="Guan J."/>
            <person name="Zhang Y."/>
            <person name="Yu S."/>
            <person name="Liu X."/>
            <person name="Zhang Y."/>
            <person name="Hong G."/>
            <person name="Han B."/>
            <person name="Choisne N."/>
            <person name="Demange N."/>
            <person name="Orjeda G."/>
            <person name="Samain S."/>
            <person name="Cattolico L."/>
            <person name="Pelletier E."/>
            <person name="Couloux A."/>
            <person name="Segurens B."/>
            <person name="Wincker P."/>
            <person name="D'Hont A."/>
            <person name="Scarpelli C."/>
            <person name="Weissenbach J."/>
            <person name="Salanoubat M."/>
            <person name="Quetier F."/>
            <person name="Yu Y."/>
            <person name="Kim H.R."/>
            <person name="Rambo T."/>
            <person name="Currie J."/>
            <person name="Collura K."/>
            <person name="Luo M."/>
            <person name="Yang T."/>
            <person name="Ammiraju J.S.S."/>
            <person name="Engler F."/>
            <person name="Soderlund C."/>
            <person name="Wing R.A."/>
            <person name="Palmer L.E."/>
            <person name="de la Bastide M."/>
            <person name="Spiegel L."/>
            <person name="Nascimento L."/>
            <person name="Zutavern T."/>
            <person name="O'Shaughnessy A."/>
            <person name="Dike S."/>
            <person name="Dedhia N."/>
            <person name="Preston R."/>
            <person name="Balija V."/>
            <person name="McCombie W.R."/>
            <person name="Chow T."/>
            <person name="Chen H."/>
            <person name="Chung M."/>
            <person name="Chen C."/>
            <person name="Shaw J."/>
            <person name="Wu H."/>
            <person name="Hsiao K."/>
            <person name="Chao Y."/>
            <person name="Chu M."/>
            <person name="Cheng C."/>
            <person name="Hour A."/>
            <person name="Lee P."/>
            <person name="Lin S."/>
            <person name="Lin Y."/>
            <person name="Liou J."/>
            <person name="Liu S."/>
            <person name="Hsing Y."/>
            <person name="Raghuvanshi S."/>
            <person name="Mohanty A."/>
            <person name="Bharti A.K."/>
            <person name="Gaur A."/>
            <person name="Gupta V."/>
            <person name="Kumar D."/>
            <person name="Ravi V."/>
            <person name="Vij S."/>
            <person name="Kapur A."/>
            <person name="Khurana P."/>
            <person name="Khurana P."/>
            <person name="Khurana J.P."/>
            <person name="Tyagi A.K."/>
            <person name="Gaikwad K."/>
            <person name="Singh A."/>
            <person name="Dalal V."/>
            <person name="Srivastava S."/>
            <person name="Dixit A."/>
            <person name="Pal A.K."/>
            <person name="Ghazi I.A."/>
            <person name="Yadav M."/>
            <person name="Pandit A."/>
            <person name="Bhargava A."/>
            <person name="Sureshbabu K."/>
            <person name="Batra K."/>
            <person name="Sharma T.R."/>
            <person name="Mohapatra T."/>
            <person name="Singh N.K."/>
            <person name="Messing J."/>
            <person name="Nelson A.B."/>
            <person name="Fuks G."/>
            <person name="Kavchok S."/>
            <person name="Keizer G."/>
            <person name="Linton E."/>
            <person name="Llaca V."/>
            <person name="Song R."/>
            <person name="Tanyolac B."/>
            <person name="Young S."/>
            <person name="Ho-Il K."/>
            <person name="Hahn J.H."/>
            <person name="Sangsakoo G."/>
            <person name="Vanavichit A."/>
            <person name="de Mattos Luiz.A.T."/>
            <person name="Zimmer P.D."/>
            <person name="Malone G."/>
            <person name="Dellagostin O."/>
            <person name="de Oliveira A.C."/>
            <person name="Bevan M."/>
            <person name="Bancroft I."/>
            <person name="Minx P."/>
            <person name="Cordum H."/>
            <person name="Wilson R."/>
            <person name="Cheng Z."/>
            <person name="Jin W."/>
            <person name="Jiang J."/>
            <person name="Leong S.A."/>
            <person name="Iwama H."/>
            <person name="Gojobori T."/>
            <person name="Itoh T."/>
            <person name="Niimura Y."/>
            <person name="Fujii Y."/>
            <person name="Habara T."/>
            <person name="Sakai H."/>
            <person name="Sato Y."/>
            <person name="Wilson G."/>
            <person name="Kumar K."/>
            <person name="McCouch S."/>
            <person name="Juretic N."/>
            <person name="Hoen D."/>
            <person name="Wright S."/>
            <person name="Bruskiewich R."/>
            <person name="Bureau T."/>
            <person name="Miyao A."/>
            <person name="Hirochika H."/>
            <person name="Nishikawa T."/>
            <person name="Kadowaki K."/>
            <person name="Sugiura M."/>
            <person name="Burr B."/>
            <person name="Sasaki T."/>
        </authorList>
    </citation>
    <scope>NUCLEOTIDE SEQUENCE [LARGE SCALE GENOMIC DNA]</scope>
    <source>
        <strain evidence="3">cv. Nipponbare</strain>
    </source>
</reference>
<name>A0A0N7KDU8_ORYSJ</name>
<reference evidence="3" key="2">
    <citation type="journal article" date="2008" name="Nucleic Acids Res.">
        <title>The rice annotation project database (RAP-DB): 2008 update.</title>
        <authorList>
            <consortium name="The rice annotation project (RAP)"/>
        </authorList>
    </citation>
    <scope>GENOME REANNOTATION</scope>
    <source>
        <strain evidence="3">cv. Nipponbare</strain>
    </source>
</reference>
<dbReference type="AlphaFoldDB" id="A0A0N7KDU8"/>
<evidence type="ECO:0000256" key="1">
    <source>
        <dbReference type="SAM" id="MobiDB-lite"/>
    </source>
</evidence>
<dbReference type="Gramene" id="Os01t0777400-01">
    <property type="protein sequence ID" value="Os01t0777400-01"/>
    <property type="gene ID" value="Os01g0777400"/>
</dbReference>
<dbReference type="KEGG" id="dosa:Os01g0777400"/>
<dbReference type="Gramene" id="Os01t0777600-01">
    <property type="protein sequence ID" value="Os01t0777600-01"/>
    <property type="gene ID" value="Os01g0777600"/>
</dbReference>
<feature type="region of interest" description="Disordered" evidence="1">
    <location>
        <begin position="75"/>
        <end position="109"/>
    </location>
</feature>